<feature type="binding site" evidence="9">
    <location>
        <position position="43"/>
    </location>
    <ligand>
        <name>substrate</name>
    </ligand>
</feature>
<dbReference type="NCBIfam" id="TIGR01510">
    <property type="entry name" value="coaD_prev_kdtB"/>
    <property type="match status" value="1"/>
</dbReference>
<evidence type="ECO:0000256" key="7">
    <source>
        <dbReference type="ARBA" id="ARBA00022993"/>
    </source>
</evidence>
<dbReference type="EMBL" id="CP032627">
    <property type="protein sequence ID" value="AYG01246.1"/>
    <property type="molecule type" value="Genomic_DNA"/>
</dbReference>
<proteinExistence type="inferred from homology"/>
<comment type="pathway">
    <text evidence="9">Cofactor biosynthesis; coenzyme A biosynthesis; CoA from (R)-pantothenate: step 4/5.</text>
</comment>
<dbReference type="PRINTS" id="PR01020">
    <property type="entry name" value="LPSBIOSNTHSS"/>
</dbReference>
<organism evidence="11 12">
    <name type="scientific">Lactococcus allomyrinae</name>
    <dbReference type="NCBI Taxonomy" id="2419773"/>
    <lineage>
        <taxon>Bacteria</taxon>
        <taxon>Bacillati</taxon>
        <taxon>Bacillota</taxon>
        <taxon>Bacilli</taxon>
        <taxon>Lactobacillales</taxon>
        <taxon>Streptococcaceae</taxon>
        <taxon>Lactococcus</taxon>
    </lineage>
</organism>
<dbReference type="PANTHER" id="PTHR21342:SF1">
    <property type="entry name" value="PHOSPHOPANTETHEINE ADENYLYLTRANSFERASE"/>
    <property type="match status" value="1"/>
</dbReference>
<accession>A0A387BJP8</accession>
<dbReference type="GO" id="GO:0005737">
    <property type="term" value="C:cytoplasm"/>
    <property type="evidence" value="ECO:0007669"/>
    <property type="project" value="UniProtKB-SubCell"/>
</dbReference>
<evidence type="ECO:0000256" key="4">
    <source>
        <dbReference type="ARBA" id="ARBA00022741"/>
    </source>
</evidence>
<feature type="binding site" evidence="9">
    <location>
        <begin position="11"/>
        <end position="12"/>
    </location>
    <ligand>
        <name>ATP</name>
        <dbReference type="ChEBI" id="CHEBI:30616"/>
    </ligand>
</feature>
<dbReference type="InterPro" id="IPR004821">
    <property type="entry name" value="Cyt_trans-like"/>
</dbReference>
<dbReference type="CDD" id="cd02163">
    <property type="entry name" value="PPAT"/>
    <property type="match status" value="1"/>
</dbReference>
<evidence type="ECO:0000256" key="8">
    <source>
        <dbReference type="ARBA" id="ARBA00029346"/>
    </source>
</evidence>
<keyword evidence="4 9" id="KW-0547">Nucleotide-binding</keyword>
<comment type="function">
    <text evidence="9">Reversibly transfers an adenylyl group from ATP to 4'-phosphopantetheine, yielding dephospho-CoA (dPCoA) and pyrophosphate.</text>
</comment>
<feature type="domain" description="Cytidyltransferase-like" evidence="10">
    <location>
        <begin position="7"/>
        <end position="138"/>
    </location>
</feature>
<feature type="site" description="Transition state stabilizer" evidence="9">
    <location>
        <position position="19"/>
    </location>
</feature>
<gene>
    <name evidence="9" type="primary">coaD</name>
    <name evidence="11" type="ORF">D7I46_09130</name>
</gene>
<name>A0A387BJP8_9LACT</name>
<dbReference type="SUPFAM" id="SSF52374">
    <property type="entry name" value="Nucleotidylyl transferase"/>
    <property type="match status" value="1"/>
</dbReference>
<evidence type="ECO:0000313" key="12">
    <source>
        <dbReference type="Proteomes" id="UP000269374"/>
    </source>
</evidence>
<comment type="subcellular location">
    <subcellularLocation>
        <location evidence="9">Cytoplasm</location>
    </subcellularLocation>
</comment>
<dbReference type="GO" id="GO:0015937">
    <property type="term" value="P:coenzyme A biosynthetic process"/>
    <property type="evidence" value="ECO:0007669"/>
    <property type="project" value="UniProtKB-UniRule"/>
</dbReference>
<comment type="cofactor">
    <cofactor evidence="9">
        <name>Mg(2+)</name>
        <dbReference type="ChEBI" id="CHEBI:18420"/>
    </cofactor>
</comment>
<reference evidence="11 12" key="1">
    <citation type="submission" date="2018-09" db="EMBL/GenBank/DDBJ databases">
        <title>Genome sequencing of strain 1JSPR-7.</title>
        <authorList>
            <person name="Heo J."/>
            <person name="Kim S.-J."/>
            <person name="Kwon S.-W."/>
        </authorList>
    </citation>
    <scope>NUCLEOTIDE SEQUENCE [LARGE SCALE GENOMIC DNA]</scope>
    <source>
        <strain evidence="11 12">1JSPR-7</strain>
    </source>
</reference>
<dbReference type="RefSeq" id="WP_120772620.1">
    <property type="nucleotide sequence ID" value="NZ_CP032627.1"/>
</dbReference>
<sequence>MTQKIGLFTGTFDPLTNGHLDIIKRASKHFDKLYVGIFKNDQKQPLFLTNERVKMLTESLSALIEIKNVEVITHERDLTVNIAKNLGVTALVRSVRNTQDFEYEKNMFYFNHEMTGIETILFMAKPSLEPLNSTRIRELYSFGQDVSQWVPENVARELRKRNEESK</sequence>
<dbReference type="NCBIfam" id="TIGR00125">
    <property type="entry name" value="cyt_tran_rel"/>
    <property type="match status" value="1"/>
</dbReference>
<keyword evidence="12" id="KW-1185">Reference proteome</keyword>
<comment type="catalytic activity">
    <reaction evidence="8 9">
        <text>(R)-4'-phosphopantetheine + ATP + H(+) = 3'-dephospho-CoA + diphosphate</text>
        <dbReference type="Rhea" id="RHEA:19801"/>
        <dbReference type="ChEBI" id="CHEBI:15378"/>
        <dbReference type="ChEBI" id="CHEBI:30616"/>
        <dbReference type="ChEBI" id="CHEBI:33019"/>
        <dbReference type="ChEBI" id="CHEBI:57328"/>
        <dbReference type="ChEBI" id="CHEBI:61723"/>
        <dbReference type="EC" id="2.7.7.3"/>
    </reaction>
</comment>
<dbReference type="HAMAP" id="MF_00151">
    <property type="entry name" value="PPAT_bact"/>
    <property type="match status" value="1"/>
</dbReference>
<evidence type="ECO:0000256" key="5">
    <source>
        <dbReference type="ARBA" id="ARBA00022840"/>
    </source>
</evidence>
<dbReference type="EC" id="2.7.7.3" evidence="9"/>
<protein>
    <recommendedName>
        <fullName evidence="9">Phosphopantetheine adenylyltransferase</fullName>
        <ecNumber evidence="9">2.7.7.3</ecNumber>
    </recommendedName>
    <alternativeName>
        <fullName evidence="9">Dephospho-CoA pyrophosphorylase</fullName>
    </alternativeName>
    <alternativeName>
        <fullName evidence="9">Pantetheine-phosphate adenylyltransferase</fullName>
        <shortName evidence="9">PPAT</shortName>
    </alternativeName>
</protein>
<keyword evidence="2 9" id="KW-0808">Transferase</keyword>
<dbReference type="InterPro" id="IPR014729">
    <property type="entry name" value="Rossmann-like_a/b/a_fold"/>
</dbReference>
<feature type="binding site" evidence="9">
    <location>
        <position position="79"/>
    </location>
    <ligand>
        <name>substrate</name>
    </ligand>
</feature>
<feature type="binding site" evidence="9">
    <location>
        <position position="104"/>
    </location>
    <ligand>
        <name>ATP</name>
        <dbReference type="ChEBI" id="CHEBI:30616"/>
    </ligand>
</feature>
<comment type="subunit">
    <text evidence="9">Homohexamer.</text>
</comment>
<feature type="binding site" evidence="9">
    <location>
        <begin position="128"/>
        <end position="134"/>
    </location>
    <ligand>
        <name>ATP</name>
        <dbReference type="ChEBI" id="CHEBI:30616"/>
    </ligand>
</feature>
<evidence type="ECO:0000256" key="3">
    <source>
        <dbReference type="ARBA" id="ARBA00022695"/>
    </source>
</evidence>
<feature type="binding site" evidence="9">
    <location>
        <position position="19"/>
    </location>
    <ligand>
        <name>ATP</name>
        <dbReference type="ChEBI" id="CHEBI:30616"/>
    </ligand>
</feature>
<evidence type="ECO:0000256" key="6">
    <source>
        <dbReference type="ARBA" id="ARBA00022842"/>
    </source>
</evidence>
<dbReference type="UniPathway" id="UPA00241">
    <property type="reaction ID" value="UER00355"/>
</dbReference>
<dbReference type="GO" id="GO:0005524">
    <property type="term" value="F:ATP binding"/>
    <property type="evidence" value="ECO:0007669"/>
    <property type="project" value="UniProtKB-KW"/>
</dbReference>
<keyword evidence="5 9" id="KW-0067">ATP-binding</keyword>
<keyword evidence="1 9" id="KW-0963">Cytoplasm</keyword>
<dbReference type="PANTHER" id="PTHR21342">
    <property type="entry name" value="PHOSPHOPANTETHEINE ADENYLYLTRANSFERASE"/>
    <property type="match status" value="1"/>
</dbReference>
<dbReference type="KEGG" id="lact:D7I46_09130"/>
<feature type="binding site" evidence="9">
    <location>
        <position position="11"/>
    </location>
    <ligand>
        <name>substrate</name>
    </ligand>
</feature>
<feature type="binding site" evidence="9">
    <location>
        <position position="93"/>
    </location>
    <ligand>
        <name>substrate</name>
    </ligand>
</feature>
<dbReference type="InterPro" id="IPR001980">
    <property type="entry name" value="PPAT"/>
</dbReference>
<keyword evidence="7 9" id="KW-0173">Coenzyme A biosynthesis</keyword>
<evidence type="ECO:0000256" key="9">
    <source>
        <dbReference type="HAMAP-Rule" id="MF_00151"/>
    </source>
</evidence>
<dbReference type="Proteomes" id="UP000269374">
    <property type="component" value="Chromosome"/>
</dbReference>
<dbReference type="GO" id="GO:0004595">
    <property type="term" value="F:pantetheine-phosphate adenylyltransferase activity"/>
    <property type="evidence" value="ECO:0007669"/>
    <property type="project" value="UniProtKB-UniRule"/>
</dbReference>
<keyword evidence="3 9" id="KW-0548">Nucleotidyltransferase</keyword>
<evidence type="ECO:0000256" key="2">
    <source>
        <dbReference type="ARBA" id="ARBA00022679"/>
    </source>
</evidence>
<evidence type="ECO:0000256" key="1">
    <source>
        <dbReference type="ARBA" id="ARBA00022490"/>
    </source>
</evidence>
<comment type="similarity">
    <text evidence="9">Belongs to the bacterial CoaD family.</text>
</comment>
<evidence type="ECO:0000313" key="11">
    <source>
        <dbReference type="EMBL" id="AYG01246.1"/>
    </source>
</evidence>
<keyword evidence="6 9" id="KW-0460">Magnesium</keyword>
<dbReference type="Gene3D" id="3.40.50.620">
    <property type="entry name" value="HUPs"/>
    <property type="match status" value="1"/>
</dbReference>
<dbReference type="OrthoDB" id="9806661at2"/>
<dbReference type="AlphaFoldDB" id="A0A387BJP8"/>
<dbReference type="Pfam" id="PF01467">
    <property type="entry name" value="CTP_transf_like"/>
    <property type="match status" value="1"/>
</dbReference>
<evidence type="ECO:0000259" key="10">
    <source>
        <dbReference type="Pfam" id="PF01467"/>
    </source>
</evidence>
<comment type="caution">
    <text evidence="9">Lacks conserved residue(s) required for the propagation of feature annotation.</text>
</comment>